<keyword evidence="3" id="KW-1185">Reference proteome</keyword>
<dbReference type="AlphaFoldDB" id="A0A565BQS5"/>
<dbReference type="Proteomes" id="UP000489600">
    <property type="component" value="Unassembled WGS sequence"/>
</dbReference>
<comment type="caution">
    <text evidence="2">The sequence shown here is derived from an EMBL/GenBank/DDBJ whole genome shotgun (WGS) entry which is preliminary data.</text>
</comment>
<feature type="compositionally biased region" description="Basic residues" evidence="1">
    <location>
        <begin position="106"/>
        <end position="123"/>
    </location>
</feature>
<name>A0A565BQS5_9BRAS</name>
<dbReference type="EMBL" id="CABITT030000005">
    <property type="protein sequence ID" value="VVB03712.1"/>
    <property type="molecule type" value="Genomic_DNA"/>
</dbReference>
<evidence type="ECO:0000313" key="3">
    <source>
        <dbReference type="Proteomes" id="UP000489600"/>
    </source>
</evidence>
<protein>
    <submittedName>
        <fullName evidence="2">Uncharacterized protein</fullName>
    </submittedName>
</protein>
<reference evidence="2" key="1">
    <citation type="submission" date="2019-07" db="EMBL/GenBank/DDBJ databases">
        <authorList>
            <person name="Dittberner H."/>
        </authorList>
    </citation>
    <scope>NUCLEOTIDE SEQUENCE [LARGE SCALE GENOMIC DNA]</scope>
</reference>
<proteinExistence type="predicted"/>
<feature type="region of interest" description="Disordered" evidence="1">
    <location>
        <begin position="93"/>
        <end position="126"/>
    </location>
</feature>
<evidence type="ECO:0000313" key="2">
    <source>
        <dbReference type="EMBL" id="VVB03712.1"/>
    </source>
</evidence>
<organism evidence="2 3">
    <name type="scientific">Arabis nemorensis</name>
    <dbReference type="NCBI Taxonomy" id="586526"/>
    <lineage>
        <taxon>Eukaryota</taxon>
        <taxon>Viridiplantae</taxon>
        <taxon>Streptophyta</taxon>
        <taxon>Embryophyta</taxon>
        <taxon>Tracheophyta</taxon>
        <taxon>Spermatophyta</taxon>
        <taxon>Magnoliopsida</taxon>
        <taxon>eudicotyledons</taxon>
        <taxon>Gunneridae</taxon>
        <taxon>Pentapetalae</taxon>
        <taxon>rosids</taxon>
        <taxon>malvids</taxon>
        <taxon>Brassicales</taxon>
        <taxon>Brassicaceae</taxon>
        <taxon>Arabideae</taxon>
        <taxon>Arabis</taxon>
    </lineage>
</organism>
<sequence length="179" mass="19161">MMGLLGRSKLEPSPVISIDLNKGKGLVFGFENQDTFKAKDKGVKNGQRLLDDAIRSGVAMRVGPLVNQTQSEQIAGNFVGSSSGKQACSTVFRAGNSDAGSSGTSKKTRKPRRRPNRAVRNKSKVNDGQLLEVMVKQAPKKLFGNNTVPAVDTGDRGFCQECQTCKRGGGLLDGTCSWI</sequence>
<accession>A0A565BQS5</accession>
<gene>
    <name evidence="2" type="ORF">ANE_LOCUS14156</name>
</gene>
<evidence type="ECO:0000256" key="1">
    <source>
        <dbReference type="SAM" id="MobiDB-lite"/>
    </source>
</evidence>